<feature type="transmembrane region" description="Helical" evidence="1">
    <location>
        <begin position="108"/>
        <end position="133"/>
    </location>
</feature>
<keyword evidence="1" id="KW-0472">Membrane</keyword>
<evidence type="ECO:0000313" key="2">
    <source>
        <dbReference type="EMBL" id="GAG81025.1"/>
    </source>
</evidence>
<dbReference type="AlphaFoldDB" id="X1AEJ7"/>
<gene>
    <name evidence="2" type="ORF">S01H4_33620</name>
</gene>
<feature type="transmembrane region" description="Helical" evidence="1">
    <location>
        <begin position="83"/>
        <end position="102"/>
    </location>
</feature>
<feature type="transmembrane region" description="Helical" evidence="1">
    <location>
        <begin position="145"/>
        <end position="168"/>
    </location>
</feature>
<dbReference type="EMBL" id="BART01017713">
    <property type="protein sequence ID" value="GAG81025.1"/>
    <property type="molecule type" value="Genomic_DNA"/>
</dbReference>
<proteinExistence type="predicted"/>
<organism evidence="2">
    <name type="scientific">marine sediment metagenome</name>
    <dbReference type="NCBI Taxonomy" id="412755"/>
    <lineage>
        <taxon>unclassified sequences</taxon>
        <taxon>metagenomes</taxon>
        <taxon>ecological metagenomes</taxon>
    </lineage>
</organism>
<evidence type="ECO:0008006" key="3">
    <source>
        <dbReference type="Google" id="ProtNLM"/>
    </source>
</evidence>
<keyword evidence="1" id="KW-0812">Transmembrane</keyword>
<sequence length="183" mass="20194">MMKGVYKALNIEYGERTGVLLLLSQSVFLGIFYGAFDIGATALFLDVFEAERLPGAFIISGLAGIILTTLYSKLQSRISFKNLAVINLITVAVFTGLLRFGFEIYSSDWLVFFVFVMMGPLNIIALLGFWGTVGRMFSLRQGKRLFGLIDTGQIAGIILSSYAVPVLLTFNFETKNLLFISSV</sequence>
<feature type="non-terminal residue" evidence="2">
    <location>
        <position position="183"/>
    </location>
</feature>
<dbReference type="InterPro" id="IPR036259">
    <property type="entry name" value="MFS_trans_sf"/>
</dbReference>
<reference evidence="2" key="1">
    <citation type="journal article" date="2014" name="Front. Microbiol.">
        <title>High frequency of phylogenetically diverse reductive dehalogenase-homologous genes in deep subseafloor sedimentary metagenomes.</title>
        <authorList>
            <person name="Kawai M."/>
            <person name="Futagami T."/>
            <person name="Toyoda A."/>
            <person name="Takaki Y."/>
            <person name="Nishi S."/>
            <person name="Hori S."/>
            <person name="Arai W."/>
            <person name="Tsubouchi T."/>
            <person name="Morono Y."/>
            <person name="Uchiyama I."/>
            <person name="Ito T."/>
            <person name="Fujiyama A."/>
            <person name="Inagaki F."/>
            <person name="Takami H."/>
        </authorList>
    </citation>
    <scope>NUCLEOTIDE SEQUENCE</scope>
    <source>
        <strain evidence="2">Expedition CK06-06</strain>
    </source>
</reference>
<accession>X1AEJ7</accession>
<protein>
    <recommendedName>
        <fullName evidence="3">Major facilitator superfamily (MFS) profile domain-containing protein</fullName>
    </recommendedName>
</protein>
<name>X1AEJ7_9ZZZZ</name>
<dbReference type="SUPFAM" id="SSF103473">
    <property type="entry name" value="MFS general substrate transporter"/>
    <property type="match status" value="1"/>
</dbReference>
<evidence type="ECO:0000256" key="1">
    <source>
        <dbReference type="SAM" id="Phobius"/>
    </source>
</evidence>
<feature type="transmembrane region" description="Helical" evidence="1">
    <location>
        <begin position="20"/>
        <end position="47"/>
    </location>
</feature>
<keyword evidence="1" id="KW-1133">Transmembrane helix</keyword>
<feature type="transmembrane region" description="Helical" evidence="1">
    <location>
        <begin position="53"/>
        <end position="71"/>
    </location>
</feature>
<comment type="caution">
    <text evidence="2">The sequence shown here is derived from an EMBL/GenBank/DDBJ whole genome shotgun (WGS) entry which is preliminary data.</text>
</comment>